<name>A0ABS2N7G0_9BACI</name>
<dbReference type="Pfam" id="PF13489">
    <property type="entry name" value="Methyltransf_23"/>
    <property type="match status" value="1"/>
</dbReference>
<protein>
    <submittedName>
        <fullName evidence="1">Ubiquinone/menaquinone biosynthesis C-methylase UbiE</fullName>
    </submittedName>
</protein>
<reference evidence="1 2" key="1">
    <citation type="submission" date="2021-01" db="EMBL/GenBank/DDBJ databases">
        <title>Genomic Encyclopedia of Type Strains, Phase IV (KMG-IV): sequencing the most valuable type-strain genomes for metagenomic binning, comparative biology and taxonomic classification.</title>
        <authorList>
            <person name="Goeker M."/>
        </authorList>
    </citation>
    <scope>NUCLEOTIDE SEQUENCE [LARGE SCALE GENOMIC DNA]</scope>
    <source>
        <strain evidence="1 2">DSM 24834</strain>
    </source>
</reference>
<evidence type="ECO:0000313" key="1">
    <source>
        <dbReference type="EMBL" id="MBM7583795.1"/>
    </source>
</evidence>
<dbReference type="EMBL" id="JAFBDZ010000001">
    <property type="protein sequence ID" value="MBM7583795.1"/>
    <property type="molecule type" value="Genomic_DNA"/>
</dbReference>
<proteinExistence type="predicted"/>
<dbReference type="CDD" id="cd02440">
    <property type="entry name" value="AdoMet_MTases"/>
    <property type="match status" value="1"/>
</dbReference>
<evidence type="ECO:0000313" key="2">
    <source>
        <dbReference type="Proteomes" id="UP001646157"/>
    </source>
</evidence>
<accession>A0ABS2N7G0</accession>
<comment type="caution">
    <text evidence="1">The sequence shown here is derived from an EMBL/GenBank/DDBJ whole genome shotgun (WGS) entry which is preliminary data.</text>
</comment>
<organism evidence="1 2">
    <name type="scientific">Rossellomorea pakistanensis</name>
    <dbReference type="NCBI Taxonomy" id="992288"/>
    <lineage>
        <taxon>Bacteria</taxon>
        <taxon>Bacillati</taxon>
        <taxon>Bacillota</taxon>
        <taxon>Bacilli</taxon>
        <taxon>Bacillales</taxon>
        <taxon>Bacillaceae</taxon>
        <taxon>Rossellomorea</taxon>
    </lineage>
</organism>
<dbReference type="PANTHER" id="PTHR43861">
    <property type="entry name" value="TRANS-ACONITATE 2-METHYLTRANSFERASE-RELATED"/>
    <property type="match status" value="1"/>
</dbReference>
<dbReference type="Gene3D" id="3.40.50.150">
    <property type="entry name" value="Vaccinia Virus protein VP39"/>
    <property type="match status" value="1"/>
</dbReference>
<sequence length="251" mass="28873">MKQKEMLEVNKKGWNVVAPHFFGVEALPEYGPYTETEEDIRLMDTIKDKKVLEIGCGSGHSLKYMAENGAKELWGIDLSSEQIKMADVLLSDLNPNLICAPMEKDTIVPKNHFDIVYSIFAIGWTSDLPQTLNHIYSYLKDGGSLVFSWEHPFYTNLRSRENQVVVENSYLNEDPWVIESFKGENVPMIIPRRKISTFINTLITTGFTIEKIVEGEIAKKYKNQPFDYSDRYYSLYKANKVPTTLIIKARK</sequence>
<dbReference type="RefSeq" id="WP_205168028.1">
    <property type="nucleotide sequence ID" value="NZ_JAFBDZ010000001.1"/>
</dbReference>
<dbReference type="InterPro" id="IPR029063">
    <property type="entry name" value="SAM-dependent_MTases_sf"/>
</dbReference>
<keyword evidence="1" id="KW-0830">Ubiquinone</keyword>
<dbReference type="SUPFAM" id="SSF53335">
    <property type="entry name" value="S-adenosyl-L-methionine-dependent methyltransferases"/>
    <property type="match status" value="1"/>
</dbReference>
<gene>
    <name evidence="1" type="ORF">JOC86_000332</name>
</gene>
<dbReference type="Proteomes" id="UP001646157">
    <property type="component" value="Unassembled WGS sequence"/>
</dbReference>
<keyword evidence="2" id="KW-1185">Reference proteome</keyword>